<keyword evidence="1" id="KW-0472">Membrane</keyword>
<proteinExistence type="predicted"/>
<keyword evidence="1" id="KW-1133">Transmembrane helix</keyword>
<gene>
    <name evidence="2" type="ORF">NQ318_013239</name>
</gene>
<keyword evidence="3" id="KW-1185">Reference proteome</keyword>
<evidence type="ECO:0000256" key="1">
    <source>
        <dbReference type="SAM" id="Phobius"/>
    </source>
</evidence>
<evidence type="ECO:0000313" key="2">
    <source>
        <dbReference type="EMBL" id="KAJ8948251.1"/>
    </source>
</evidence>
<evidence type="ECO:0000313" key="3">
    <source>
        <dbReference type="Proteomes" id="UP001162162"/>
    </source>
</evidence>
<dbReference type="AlphaFoldDB" id="A0AAV8YBU7"/>
<sequence length="74" mass="8844">MYLERYLTINVSDIKDPTDQYELFVIATNFVVVYIHSDCWDSTDKRNKTSVTPHLMVFIKFFILIHGWFDDSHI</sequence>
<accession>A0AAV8YBU7</accession>
<name>A0AAV8YBU7_9CUCU</name>
<keyword evidence="1" id="KW-0812">Transmembrane</keyword>
<feature type="transmembrane region" description="Helical" evidence="1">
    <location>
        <begin position="51"/>
        <end position="69"/>
    </location>
</feature>
<organism evidence="2 3">
    <name type="scientific">Aromia moschata</name>
    <dbReference type="NCBI Taxonomy" id="1265417"/>
    <lineage>
        <taxon>Eukaryota</taxon>
        <taxon>Metazoa</taxon>
        <taxon>Ecdysozoa</taxon>
        <taxon>Arthropoda</taxon>
        <taxon>Hexapoda</taxon>
        <taxon>Insecta</taxon>
        <taxon>Pterygota</taxon>
        <taxon>Neoptera</taxon>
        <taxon>Endopterygota</taxon>
        <taxon>Coleoptera</taxon>
        <taxon>Polyphaga</taxon>
        <taxon>Cucujiformia</taxon>
        <taxon>Chrysomeloidea</taxon>
        <taxon>Cerambycidae</taxon>
        <taxon>Cerambycinae</taxon>
        <taxon>Callichromatini</taxon>
        <taxon>Aromia</taxon>
    </lineage>
</organism>
<dbReference type="EMBL" id="JAPWTK010000140">
    <property type="protein sequence ID" value="KAJ8948251.1"/>
    <property type="molecule type" value="Genomic_DNA"/>
</dbReference>
<comment type="caution">
    <text evidence="2">The sequence shown here is derived from an EMBL/GenBank/DDBJ whole genome shotgun (WGS) entry which is preliminary data.</text>
</comment>
<feature type="transmembrane region" description="Helical" evidence="1">
    <location>
        <begin position="20"/>
        <end position="39"/>
    </location>
</feature>
<reference evidence="2" key="1">
    <citation type="journal article" date="2023" name="Insect Mol. Biol.">
        <title>Genome sequencing provides insights into the evolution of gene families encoding plant cell wall-degrading enzymes in longhorned beetles.</title>
        <authorList>
            <person name="Shin N.R."/>
            <person name="Okamura Y."/>
            <person name="Kirsch R."/>
            <person name="Pauchet Y."/>
        </authorList>
    </citation>
    <scope>NUCLEOTIDE SEQUENCE</scope>
    <source>
        <strain evidence="2">AMC_N1</strain>
    </source>
</reference>
<dbReference type="Proteomes" id="UP001162162">
    <property type="component" value="Unassembled WGS sequence"/>
</dbReference>
<protein>
    <submittedName>
        <fullName evidence="2">Uncharacterized protein</fullName>
    </submittedName>
</protein>